<dbReference type="InterPro" id="IPR036638">
    <property type="entry name" value="HLH_DNA-bd_sf"/>
</dbReference>
<keyword evidence="3" id="KW-1185">Reference proteome</keyword>
<feature type="compositionally biased region" description="Polar residues" evidence="1">
    <location>
        <begin position="1"/>
        <end position="12"/>
    </location>
</feature>
<evidence type="ECO:0000313" key="3">
    <source>
        <dbReference type="Proteomes" id="UP000310636"/>
    </source>
</evidence>
<proteinExistence type="predicted"/>
<dbReference type="GO" id="GO:0046983">
    <property type="term" value="F:protein dimerization activity"/>
    <property type="evidence" value="ECO:0007669"/>
    <property type="project" value="InterPro"/>
</dbReference>
<name>A0A4S4BN43_9BACL</name>
<dbReference type="GO" id="GO:0043937">
    <property type="term" value="P:regulation of sporulation"/>
    <property type="evidence" value="ECO:0007669"/>
    <property type="project" value="InterPro"/>
</dbReference>
<dbReference type="Pfam" id="PF09388">
    <property type="entry name" value="SpoOE-like"/>
    <property type="match status" value="1"/>
</dbReference>
<evidence type="ECO:0000256" key="1">
    <source>
        <dbReference type="SAM" id="MobiDB-lite"/>
    </source>
</evidence>
<feature type="region of interest" description="Disordered" evidence="1">
    <location>
        <begin position="1"/>
        <end position="37"/>
    </location>
</feature>
<dbReference type="Gene3D" id="4.10.280.10">
    <property type="entry name" value="Helix-loop-helix DNA-binding domain"/>
    <property type="match status" value="1"/>
</dbReference>
<evidence type="ECO:0000313" key="2">
    <source>
        <dbReference type="EMBL" id="THF76081.1"/>
    </source>
</evidence>
<dbReference type="SUPFAM" id="SSF140500">
    <property type="entry name" value="BAS1536-like"/>
    <property type="match status" value="1"/>
</dbReference>
<dbReference type="Proteomes" id="UP000310636">
    <property type="component" value="Unassembled WGS sequence"/>
</dbReference>
<accession>A0A4S4BN43</accession>
<dbReference type="AlphaFoldDB" id="A0A4S4BN43"/>
<protein>
    <submittedName>
        <fullName evidence="2">Aspartyl-phosphate phosphatase Spo0E family protein</fullName>
    </submittedName>
</protein>
<gene>
    <name evidence="2" type="ORF">E6C55_20095</name>
</gene>
<dbReference type="InterPro" id="IPR037208">
    <property type="entry name" value="Spo0E-like_sf"/>
</dbReference>
<dbReference type="EMBL" id="SSOB01000027">
    <property type="protein sequence ID" value="THF76081.1"/>
    <property type="molecule type" value="Genomic_DNA"/>
</dbReference>
<sequence>MAMAEQQSSLNNPDAAAHLIPSDSETEPALSHSSNLGNLADEIDDLRRRMTEAFLKEESFLSESVIEISRLLDTKIIEYMKLASIPR</sequence>
<comment type="caution">
    <text evidence="2">The sequence shown here is derived from an EMBL/GenBank/DDBJ whole genome shotgun (WGS) entry which is preliminary data.</text>
</comment>
<dbReference type="InterPro" id="IPR018540">
    <property type="entry name" value="Spo0E-like"/>
</dbReference>
<reference evidence="2 3" key="1">
    <citation type="submission" date="2019-04" db="EMBL/GenBank/DDBJ databases">
        <title>Cohnella sp. nov. isolated from preserved vegetables.</title>
        <authorList>
            <person name="Lin S.-Y."/>
            <person name="Hung M.-H."/>
            <person name="Young C.-C."/>
        </authorList>
    </citation>
    <scope>NUCLEOTIDE SEQUENCE [LARGE SCALE GENOMIC DNA]</scope>
    <source>
        <strain evidence="2 3">CC-MHH1044</strain>
    </source>
</reference>
<dbReference type="OrthoDB" id="2666800at2"/>
<organism evidence="2 3">
    <name type="scientific">Cohnella fermenti</name>
    <dbReference type="NCBI Taxonomy" id="2565925"/>
    <lineage>
        <taxon>Bacteria</taxon>
        <taxon>Bacillati</taxon>
        <taxon>Bacillota</taxon>
        <taxon>Bacilli</taxon>
        <taxon>Bacillales</taxon>
        <taxon>Paenibacillaceae</taxon>
        <taxon>Cohnella</taxon>
    </lineage>
</organism>
<dbReference type="RefSeq" id="WP_136371608.1">
    <property type="nucleotide sequence ID" value="NZ_SSOB01000027.1"/>
</dbReference>